<evidence type="ECO:0000313" key="2">
    <source>
        <dbReference type="Proteomes" id="UP000179010"/>
    </source>
</evidence>
<reference evidence="1 2" key="1">
    <citation type="journal article" date="2016" name="Nat. Commun.">
        <title>Thousands of microbial genomes shed light on interconnected biogeochemical processes in an aquifer system.</title>
        <authorList>
            <person name="Anantharaman K."/>
            <person name="Brown C.T."/>
            <person name="Hug L.A."/>
            <person name="Sharon I."/>
            <person name="Castelle C.J."/>
            <person name="Probst A.J."/>
            <person name="Thomas B.C."/>
            <person name="Singh A."/>
            <person name="Wilkins M.J."/>
            <person name="Karaoz U."/>
            <person name="Brodie E.L."/>
            <person name="Williams K.H."/>
            <person name="Hubbard S.S."/>
            <person name="Banfield J.F."/>
        </authorList>
    </citation>
    <scope>NUCLEOTIDE SEQUENCE [LARGE SCALE GENOMIC DNA]</scope>
</reference>
<accession>A0A1F4PP39</accession>
<dbReference type="EMBL" id="METE01000004">
    <property type="protein sequence ID" value="OGB85356.1"/>
    <property type="molecule type" value="Genomic_DNA"/>
</dbReference>
<name>A0A1F4PP39_UNCK3</name>
<evidence type="ECO:0000313" key="1">
    <source>
        <dbReference type="EMBL" id="OGB85356.1"/>
    </source>
</evidence>
<proteinExistence type="predicted"/>
<dbReference type="Proteomes" id="UP000179010">
    <property type="component" value="Unassembled WGS sequence"/>
</dbReference>
<protein>
    <submittedName>
        <fullName evidence="1">Uncharacterized protein</fullName>
    </submittedName>
</protein>
<dbReference type="AlphaFoldDB" id="A0A1F4PP39"/>
<sequence length="186" mass="19790">MARAGRVRKVRSLIIFLLLAIICLGVASCPKGHKNFGGAGLGGSNLPDSPGAYIDIGAGWTTNGVQQVSAPLAMMVSGSIFGPNAKRGLCSVDEFEQKVVSPPSGKLRYCYRTVSGEQVSPMESGVNLYRLTRQGNEMMISEANQDMGALNVSRPSKGNAYLVEINLSGSGDYAFASAQWTVFIRH</sequence>
<comment type="caution">
    <text evidence="1">The sequence shown here is derived from an EMBL/GenBank/DDBJ whole genome shotgun (WGS) entry which is preliminary data.</text>
</comment>
<gene>
    <name evidence="1" type="ORF">A2994_01860</name>
</gene>
<organism evidence="1 2">
    <name type="scientific">candidate division Kazan bacterium RIFCSPLOWO2_01_FULL_48_13</name>
    <dbReference type="NCBI Taxonomy" id="1798539"/>
    <lineage>
        <taxon>Bacteria</taxon>
        <taxon>Bacteria division Kazan-3B-28</taxon>
    </lineage>
</organism>
<dbReference type="PROSITE" id="PS51257">
    <property type="entry name" value="PROKAR_LIPOPROTEIN"/>
    <property type="match status" value="1"/>
</dbReference>